<evidence type="ECO:0000256" key="5">
    <source>
        <dbReference type="ARBA" id="ARBA00022597"/>
    </source>
</evidence>
<dbReference type="PROSITE" id="PS51257">
    <property type="entry name" value="PROKAR_LIPOPROTEIN"/>
    <property type="match status" value="1"/>
</dbReference>
<proteinExistence type="inferred from homology"/>
<keyword evidence="5" id="KW-0762">Sugar transport</keyword>
<evidence type="ECO:0000256" key="8">
    <source>
        <dbReference type="ARBA" id="ARBA00023047"/>
    </source>
</evidence>
<evidence type="ECO:0000313" key="19">
    <source>
        <dbReference type="Proteomes" id="UP000199478"/>
    </source>
</evidence>
<keyword evidence="8" id="KW-0625">Polysaccharide transport</keyword>
<keyword evidence="6" id="KW-0812">Transmembrane</keyword>
<evidence type="ECO:0000256" key="11">
    <source>
        <dbReference type="ARBA" id="ARBA00023136"/>
    </source>
</evidence>
<dbReference type="GO" id="GO:0015288">
    <property type="term" value="F:porin activity"/>
    <property type="evidence" value="ECO:0007669"/>
    <property type="project" value="UniProtKB-KW"/>
</dbReference>
<comment type="subcellular location">
    <subcellularLocation>
        <location evidence="1">Cell outer membrane</location>
        <topology evidence="1">Multi-pass membrane protein</topology>
    </subcellularLocation>
</comment>
<dbReference type="EMBL" id="FOYP01000002">
    <property type="protein sequence ID" value="SFR53123.1"/>
    <property type="molecule type" value="Genomic_DNA"/>
</dbReference>
<evidence type="ECO:0000256" key="6">
    <source>
        <dbReference type="ARBA" id="ARBA00022692"/>
    </source>
</evidence>
<keyword evidence="9" id="KW-0406">Ion transport</keyword>
<feature type="chain" id="PRO_5011573172" evidence="15">
    <location>
        <begin position="24"/>
        <end position="365"/>
    </location>
</feature>
<dbReference type="PANTHER" id="PTHR33619:SF3">
    <property type="entry name" value="POLYSACCHARIDE EXPORT PROTEIN GFCE-RELATED"/>
    <property type="match status" value="1"/>
</dbReference>
<comment type="similarity">
    <text evidence="2">Belongs to the BexD/CtrA/VexA family.</text>
</comment>
<evidence type="ECO:0000256" key="14">
    <source>
        <dbReference type="ARBA" id="ARBA00023288"/>
    </source>
</evidence>
<evidence type="ECO:0000256" key="1">
    <source>
        <dbReference type="ARBA" id="ARBA00004571"/>
    </source>
</evidence>
<keyword evidence="11" id="KW-0472">Membrane</keyword>
<keyword evidence="13" id="KW-0998">Cell outer membrane</keyword>
<dbReference type="OrthoDB" id="7198507at2"/>
<evidence type="ECO:0000256" key="4">
    <source>
        <dbReference type="ARBA" id="ARBA00022452"/>
    </source>
</evidence>
<dbReference type="InterPro" id="IPR049712">
    <property type="entry name" value="Poly_export"/>
</dbReference>
<accession>A0A1I6HF67</accession>
<sequence>MILRKALLYCALLAATGCGGLPAFGPSAQEITNAAVTVAAQDDDMTTFALVEVSAQTVPPVQQGGGAFTAHFRAQRFLTEDEPISVSDLLEIRIWEAASDGLFSTSGQRDTVLTIPVSNAGTITVPYAGGINVAGLTTDRVRGVLLAKYNGQAIDPEISVQIVETATRTVAVLGAVRNSGRAEIPAQGMRLLDLLAQMGGVSHPDWEVEISVARGAQRSKLRMDHLAAQGGNNIVILPNDTVQVTHAPRRYAVFGAVAQSGRVSLDVAKPTLSDLLAEVGGLNDMQAAPNAVFVFRRAMRPDEQPTVYKLDFARADSFLLADQFVLRDTDIVYVATADAREFQKFISTLVSPLLGGVSSVQNLGN</sequence>
<evidence type="ECO:0000256" key="10">
    <source>
        <dbReference type="ARBA" id="ARBA00023114"/>
    </source>
</evidence>
<evidence type="ECO:0000259" key="17">
    <source>
        <dbReference type="Pfam" id="PF22461"/>
    </source>
</evidence>
<keyword evidence="14" id="KW-0449">Lipoprotein</keyword>
<dbReference type="Gene3D" id="3.30.1950.10">
    <property type="entry name" value="wza like domain"/>
    <property type="match status" value="1"/>
</dbReference>
<evidence type="ECO:0000256" key="9">
    <source>
        <dbReference type="ARBA" id="ARBA00023065"/>
    </source>
</evidence>
<evidence type="ECO:0000259" key="16">
    <source>
        <dbReference type="Pfam" id="PF02563"/>
    </source>
</evidence>
<feature type="signal peptide" evidence="15">
    <location>
        <begin position="1"/>
        <end position="23"/>
    </location>
</feature>
<keyword evidence="10" id="KW-0626">Porin</keyword>
<gene>
    <name evidence="18" type="ORF">SAMN04488005_2629</name>
</gene>
<dbReference type="GO" id="GO:0015159">
    <property type="term" value="F:polysaccharide transmembrane transporter activity"/>
    <property type="evidence" value="ECO:0007669"/>
    <property type="project" value="InterPro"/>
</dbReference>
<evidence type="ECO:0000256" key="7">
    <source>
        <dbReference type="ARBA" id="ARBA00022729"/>
    </source>
</evidence>
<keyword evidence="19" id="KW-1185">Reference proteome</keyword>
<dbReference type="InterPro" id="IPR003715">
    <property type="entry name" value="Poly_export_N"/>
</dbReference>
<keyword evidence="4" id="KW-1134">Transmembrane beta strand</keyword>
<dbReference type="Pfam" id="PF22461">
    <property type="entry name" value="SLBB_2"/>
    <property type="match status" value="2"/>
</dbReference>
<organism evidence="18 19">
    <name type="scientific">Yoonia tamlensis</name>
    <dbReference type="NCBI Taxonomy" id="390270"/>
    <lineage>
        <taxon>Bacteria</taxon>
        <taxon>Pseudomonadati</taxon>
        <taxon>Pseudomonadota</taxon>
        <taxon>Alphaproteobacteria</taxon>
        <taxon>Rhodobacterales</taxon>
        <taxon>Paracoccaceae</taxon>
        <taxon>Yoonia</taxon>
    </lineage>
</organism>
<evidence type="ECO:0000256" key="3">
    <source>
        <dbReference type="ARBA" id="ARBA00022448"/>
    </source>
</evidence>
<feature type="domain" description="Polysaccharide export protein N-terminal" evidence="16">
    <location>
        <begin position="84"/>
        <end position="162"/>
    </location>
</feature>
<keyword evidence="3" id="KW-0813">Transport</keyword>
<keyword evidence="7 15" id="KW-0732">Signal</keyword>
<evidence type="ECO:0000256" key="2">
    <source>
        <dbReference type="ARBA" id="ARBA00009450"/>
    </source>
</evidence>
<dbReference type="Pfam" id="PF02563">
    <property type="entry name" value="Poly_export"/>
    <property type="match status" value="1"/>
</dbReference>
<evidence type="ECO:0000313" key="18">
    <source>
        <dbReference type="EMBL" id="SFR53123.1"/>
    </source>
</evidence>
<dbReference type="GO" id="GO:0006811">
    <property type="term" value="P:monoatomic ion transport"/>
    <property type="evidence" value="ECO:0007669"/>
    <property type="project" value="UniProtKB-KW"/>
</dbReference>
<dbReference type="PANTHER" id="PTHR33619">
    <property type="entry name" value="POLYSACCHARIDE EXPORT PROTEIN GFCE-RELATED"/>
    <property type="match status" value="1"/>
</dbReference>
<dbReference type="Proteomes" id="UP000199478">
    <property type="component" value="Unassembled WGS sequence"/>
</dbReference>
<evidence type="ECO:0000256" key="15">
    <source>
        <dbReference type="SAM" id="SignalP"/>
    </source>
</evidence>
<protein>
    <submittedName>
        <fullName evidence="18">Polysaccharide export outer membrane protein</fullName>
    </submittedName>
</protein>
<dbReference type="AlphaFoldDB" id="A0A1I6HF67"/>
<dbReference type="GO" id="GO:0046930">
    <property type="term" value="C:pore complex"/>
    <property type="evidence" value="ECO:0007669"/>
    <property type="project" value="UniProtKB-KW"/>
</dbReference>
<dbReference type="InterPro" id="IPR054765">
    <property type="entry name" value="SLBB_dom"/>
</dbReference>
<dbReference type="STRING" id="390270.SAMN04488005_2629"/>
<evidence type="ECO:0000256" key="12">
    <source>
        <dbReference type="ARBA" id="ARBA00023139"/>
    </source>
</evidence>
<evidence type="ECO:0000256" key="13">
    <source>
        <dbReference type="ARBA" id="ARBA00023237"/>
    </source>
</evidence>
<dbReference type="RefSeq" id="WP_090200975.1">
    <property type="nucleotide sequence ID" value="NZ_FOYP01000002.1"/>
</dbReference>
<name>A0A1I6HF67_9RHOB</name>
<dbReference type="GO" id="GO:0009279">
    <property type="term" value="C:cell outer membrane"/>
    <property type="evidence" value="ECO:0007669"/>
    <property type="project" value="UniProtKB-SubCell"/>
</dbReference>
<feature type="domain" description="SLBB" evidence="17">
    <location>
        <begin position="169"/>
        <end position="244"/>
    </location>
</feature>
<keyword evidence="12" id="KW-0564">Palmitate</keyword>
<dbReference type="Gene3D" id="3.10.560.10">
    <property type="entry name" value="Outer membrane lipoprotein wza domain like"/>
    <property type="match status" value="2"/>
</dbReference>
<reference evidence="19" key="1">
    <citation type="submission" date="2016-10" db="EMBL/GenBank/DDBJ databases">
        <authorList>
            <person name="Varghese N."/>
            <person name="Submissions S."/>
        </authorList>
    </citation>
    <scope>NUCLEOTIDE SEQUENCE [LARGE SCALE GENOMIC DNA]</scope>
    <source>
        <strain evidence="19">DSM 26879</strain>
    </source>
</reference>
<feature type="domain" description="SLBB" evidence="17">
    <location>
        <begin position="250"/>
        <end position="334"/>
    </location>
</feature>